<dbReference type="EMBL" id="FLQV01000263">
    <property type="protein sequence ID" value="SBS87184.1"/>
    <property type="molecule type" value="Genomic_DNA"/>
</dbReference>
<accession>A0A1A8W331</accession>
<feature type="region of interest" description="Disordered" evidence="1">
    <location>
        <begin position="1306"/>
        <end position="1341"/>
    </location>
</feature>
<proteinExistence type="predicted"/>
<dbReference type="InterPro" id="IPR005553">
    <property type="entry name" value="CLAG"/>
</dbReference>
<evidence type="ECO:0000313" key="2">
    <source>
        <dbReference type="EMBL" id="SBS87184.1"/>
    </source>
</evidence>
<dbReference type="Proteomes" id="UP000078546">
    <property type="component" value="Unassembled WGS sequence"/>
</dbReference>
<evidence type="ECO:0000313" key="3">
    <source>
        <dbReference type="Proteomes" id="UP000078546"/>
    </source>
</evidence>
<sequence length="1399" mass="166704">MEKIKPIAVEVITLNGGCKSKNDRSCNSNTNAKLTHTHTQLSVDTLLFINEERQKEFFLMHYKLRNVKCLYKNDNIEELKKVLNNGQLYESLEKLEDMILQTLEQDALKIPIIRHDTVRYIDMTNFKEVHFKAVNNEDRSYIVPTFSAEAEDIIKYEHALKIQITLDYKPEISDLIKKKTLIVRTLKIIKIMQIPMKAYRKTNNLKDALEELNNIFTNSDDDNTENKTSSLSLKRRIFEKNSYSSSKTKKKISLYMPIDVKTDVINYNDLLFTYQPSITLMKKLDTLSNYYDLGVFNYVGSHFIALGHFITLKLALKHYKKYFETGILKFYNWQSILQFNHADRFKVLDLICDECNSYEGDIKRREQYLKNNILSTSEECSILEFLLHHMNKYQMELYSNASKLNLNLQVMLETDHMREKYFDFVCKDGNECNIYDSPKFKDEEEKQVQFKDEHNYTFTTSKTLFPVENNPFDVYINYFNFIKYYNEFDTDQVLYLHLLNLIGILSGDINAFVSSLYLPGYYNAIQLAYEDNLGMKELYDNLVKCVGICYIRESKKRSMAFKITSIFGYTKFDTSKCNICEGTLFYINNQVQDSMSMLQKFYGYTTKVLKINIISSLIRQMQICDDYNNFLMHDLNWFTFLFLFHIPSHSISNAMYLNLKDEDNQKKTMVTYHWYPSYLKKFITNYVRKNESVNLLEELENLLSKDMIEKMKKCIRFVMHVNSILQMDFFYYLNETPVRDQHPFGLTMLIEGKFKDWFINYLTGFTLINYEEPNSRFDMPEKKEKREFITPKYSMWTLHMRTLIEQAYLKIFNQKHVVSIFKYFAPYNISNKILLMRDTYELYLKNFDQIHFTGDIMLLSKFFGATPKISIIRERLNYFLHSIHGNPVNYYKFGIIYAYTINKALLKEIVDELFVIYSMNKVIFTEISFLQTVRLLFKKIQHSFFSHRRNDNISMNNIFFFNVRKDYSKLSKEQREQEIHDSMASRFFEKTMFTLFQIMFAVRLSKHINKLDRMYGKANMMRYSVHEEPHLRFEYVYNGSMLDNLLNVFFPMYIKKPVIQLKYGKTFILANMYKLASELFALYHLNNLSLLCEYQAVTTANYHSFKKMSQFIDKKFIPIVIAAFYLKIRSEMNEAGKNFWETYRADRLEGGKFSQFLVYKSIYMAGNALYRNILFFPNHLPDELRKQTKGLVTNQPNEKPGAHNINGQVIFGVVHSLSVSFFIFNLMRWYAFYDNVIFMFRVTFRLFDRFYTILDTYVKMFIKRFFNRYTVDAFLKSLSRIYSASKKEGYLEEVMESRIAAKAFNEKEREEAEEEEGKTDVEKETKKEEKEKDKKGVPLLQPLDIESTEQNSTLFYKDNNSYFEGLEENEEFLNDRDIIYYEDNVDKRDLFNLVPMNIF</sequence>
<dbReference type="Pfam" id="PF03805">
    <property type="entry name" value="CLAG"/>
    <property type="match status" value="1"/>
</dbReference>
<feature type="compositionally biased region" description="Basic and acidic residues" evidence="1">
    <location>
        <begin position="1318"/>
        <end position="1336"/>
    </location>
</feature>
<protein>
    <submittedName>
        <fullName evidence="2">Cytoadherence linked asexual protein (CLAG), putative</fullName>
    </submittedName>
</protein>
<gene>
    <name evidence="2" type="ORF">POVCU1_014170</name>
</gene>
<name>A0A1A8W331_PLAOA</name>
<reference evidence="3" key="1">
    <citation type="submission" date="2016-05" db="EMBL/GenBank/DDBJ databases">
        <authorList>
            <person name="Naeem Raeece"/>
        </authorList>
    </citation>
    <scope>NUCLEOTIDE SEQUENCE [LARGE SCALE GENOMIC DNA]</scope>
</reference>
<dbReference type="GO" id="GO:0020035">
    <property type="term" value="P:adhesion of symbiont to microvasculature"/>
    <property type="evidence" value="ECO:0007669"/>
    <property type="project" value="InterPro"/>
</dbReference>
<organism evidence="2 3">
    <name type="scientific">Plasmodium ovale curtisi</name>
    <dbReference type="NCBI Taxonomy" id="864141"/>
    <lineage>
        <taxon>Eukaryota</taxon>
        <taxon>Sar</taxon>
        <taxon>Alveolata</taxon>
        <taxon>Apicomplexa</taxon>
        <taxon>Aconoidasida</taxon>
        <taxon>Haemosporida</taxon>
        <taxon>Plasmodiidae</taxon>
        <taxon>Plasmodium</taxon>
        <taxon>Plasmodium (Plasmodium)</taxon>
    </lineage>
</organism>
<evidence type="ECO:0000256" key="1">
    <source>
        <dbReference type="SAM" id="MobiDB-lite"/>
    </source>
</evidence>